<evidence type="ECO:0000313" key="3">
    <source>
        <dbReference type="Proteomes" id="UP000001107"/>
    </source>
</evidence>
<feature type="domain" description="Fe/B12 periplasmic-binding" evidence="1">
    <location>
        <begin position="62"/>
        <end position="343"/>
    </location>
</feature>
<dbReference type="EMBL" id="CP000742">
    <property type="protein sequence ID" value="ABR54401.1"/>
    <property type="molecule type" value="Genomic_DNA"/>
</dbReference>
<dbReference type="Pfam" id="PF01497">
    <property type="entry name" value="Peripla_BP_2"/>
    <property type="match status" value="1"/>
</dbReference>
<dbReference type="AlphaFoldDB" id="A6UPH9"/>
<reference evidence="2" key="1">
    <citation type="submission" date="2007-06" db="EMBL/GenBank/DDBJ databases">
        <title>Complete sequence of Methanococcus vannielii SB.</title>
        <authorList>
            <consortium name="US DOE Joint Genome Institute"/>
            <person name="Copeland A."/>
            <person name="Lucas S."/>
            <person name="Lapidus A."/>
            <person name="Barry K."/>
            <person name="Glavina del Rio T."/>
            <person name="Dalin E."/>
            <person name="Tice H."/>
            <person name="Pitluck S."/>
            <person name="Chain P."/>
            <person name="Malfatti S."/>
            <person name="Shin M."/>
            <person name="Vergez L."/>
            <person name="Schmutz J."/>
            <person name="Larimer F."/>
            <person name="Land M."/>
            <person name="Hauser L."/>
            <person name="Kyrpides N."/>
            <person name="Anderson I."/>
            <person name="Sieprawska-Lupa M."/>
            <person name="Whitman W.B."/>
            <person name="Richardson P."/>
        </authorList>
    </citation>
    <scope>NUCLEOTIDE SEQUENCE [LARGE SCALE GENOMIC DNA]</scope>
    <source>
        <strain evidence="2">SB</strain>
    </source>
</reference>
<proteinExistence type="predicted"/>
<sequence>MYKKGIFAVILSIMIAIGFSGCIDAFGNSENRGINKNIGVENNPVTFIDLAGREVTINGKVNKIVTYGAALRLVTYLDASDRVVAISESEKTQSAKSAPYVLSNIEKFEKLPAVGTHGNLNHEAIINLNPDVIIITGSSTTASDADNLQEKTGIPVVVLNYYGSGNIDPILNDGDLITSLQILGLILEKEKRADELIKYMGDMKKDLNERTKDVPDSDKKTVYMGGLAWNGARGIESTYANGGVMKMIHAKNVADSMGTVGHITSLDKERILDWDPDILFIDGWGLSAVVLDDYKKTPEYYNTLSAVQNNEVYVTLPYIWWGNNIETIYADAYFIGKVLYPEQFKDINPEEKADEIFEFFVKKPVYNEFPRPGGFGKIDLKTGTISPLDN</sequence>
<dbReference type="PANTHER" id="PTHR30535:SF34">
    <property type="entry name" value="MOLYBDATE-BINDING PROTEIN MOLA"/>
    <property type="match status" value="1"/>
</dbReference>
<dbReference type="KEGG" id="mvn:Mevan_0494"/>
<dbReference type="InterPro" id="IPR002491">
    <property type="entry name" value="ABC_transptr_periplasmic_BD"/>
</dbReference>
<accession>A6UPH9</accession>
<dbReference type="STRING" id="406327.Mevan_0494"/>
<organism evidence="2 3">
    <name type="scientific">Methanococcus vannielii (strain ATCC 35089 / DSM 1224 / JCM 13029 / OCM 148 / SB)</name>
    <dbReference type="NCBI Taxonomy" id="406327"/>
    <lineage>
        <taxon>Archaea</taxon>
        <taxon>Methanobacteriati</taxon>
        <taxon>Methanobacteriota</taxon>
        <taxon>Methanomada group</taxon>
        <taxon>Methanococci</taxon>
        <taxon>Methanococcales</taxon>
        <taxon>Methanococcaceae</taxon>
        <taxon>Methanococcus</taxon>
    </lineage>
</organism>
<dbReference type="PROSITE" id="PS51257">
    <property type="entry name" value="PROKAR_LIPOPROTEIN"/>
    <property type="match status" value="1"/>
</dbReference>
<dbReference type="GeneID" id="5325549"/>
<protein>
    <submittedName>
        <fullName evidence="2">Periplasmic binding protein</fullName>
    </submittedName>
</protein>
<dbReference type="SUPFAM" id="SSF53807">
    <property type="entry name" value="Helical backbone' metal receptor"/>
    <property type="match status" value="1"/>
</dbReference>
<name>A6UPH9_METVS</name>
<gene>
    <name evidence="2" type="ordered locus">Mevan_0494</name>
</gene>
<dbReference type="PANTHER" id="PTHR30535">
    <property type="entry name" value="VITAMIN B12-BINDING PROTEIN"/>
    <property type="match status" value="1"/>
</dbReference>
<dbReference type="Gene3D" id="3.40.50.1980">
    <property type="entry name" value="Nitrogenase molybdenum iron protein domain"/>
    <property type="match status" value="2"/>
</dbReference>
<dbReference type="eggNOG" id="arCOG03303">
    <property type="taxonomic scope" value="Archaea"/>
</dbReference>
<dbReference type="HOGENOM" id="CLU_038034_13_1_2"/>
<dbReference type="CDD" id="cd01147">
    <property type="entry name" value="HemV-2"/>
    <property type="match status" value="1"/>
</dbReference>
<dbReference type="InterPro" id="IPR050902">
    <property type="entry name" value="ABC_Transporter_SBP"/>
</dbReference>
<dbReference type="RefSeq" id="WP_011972304.1">
    <property type="nucleotide sequence ID" value="NC_009634.1"/>
</dbReference>
<keyword evidence="3" id="KW-1185">Reference proteome</keyword>
<dbReference type="Proteomes" id="UP000001107">
    <property type="component" value="Chromosome"/>
</dbReference>
<dbReference type="OrthoDB" id="24039at2157"/>
<evidence type="ECO:0000259" key="1">
    <source>
        <dbReference type="PROSITE" id="PS50983"/>
    </source>
</evidence>
<dbReference type="PROSITE" id="PS50983">
    <property type="entry name" value="FE_B12_PBP"/>
    <property type="match status" value="1"/>
</dbReference>
<evidence type="ECO:0000313" key="2">
    <source>
        <dbReference type="EMBL" id="ABR54401.1"/>
    </source>
</evidence>